<comment type="caution">
    <text evidence="2">The sequence shown here is derived from an EMBL/GenBank/DDBJ whole genome shotgun (WGS) entry which is preliminary data.</text>
</comment>
<accession>A0AA94F8A5</accession>
<sequence length="133" mass="15518">MKKYFKVLIGILIVSSLAAETKETDPQRFKKYFEEQKEIKFNNPKFSEPFANEYYGAISERLSAWIPVGSGLKAVINIYIYSDGKFDYEILKESTSKEFNDSLKAFLEKQKDIKYPVYNNRNIKINVDFKSEG</sequence>
<dbReference type="EMBL" id="NXIG01000005">
    <property type="protein sequence ID" value="RXI31174.1"/>
    <property type="molecule type" value="Genomic_DNA"/>
</dbReference>
<reference evidence="2 3" key="1">
    <citation type="submission" date="2017-09" db="EMBL/GenBank/DDBJ databases">
        <title>Genomics of the genus Arcobacter.</title>
        <authorList>
            <person name="Perez-Cataluna A."/>
            <person name="Figueras M.J."/>
            <person name="Salas-Masso N."/>
        </authorList>
    </citation>
    <scope>NUCLEOTIDE SEQUENCE [LARGE SCALE GENOMIC DNA]</scope>
    <source>
        <strain evidence="2 3">CECT 7837</strain>
    </source>
</reference>
<dbReference type="RefSeq" id="WP_118916704.1">
    <property type="nucleotide sequence ID" value="NZ_CP032097.1"/>
</dbReference>
<dbReference type="AlphaFoldDB" id="A0AA94F8A5"/>
<evidence type="ECO:0008006" key="4">
    <source>
        <dbReference type="Google" id="ProtNLM"/>
    </source>
</evidence>
<proteinExistence type="predicted"/>
<evidence type="ECO:0000313" key="2">
    <source>
        <dbReference type="EMBL" id="RXI31174.1"/>
    </source>
</evidence>
<protein>
    <recommendedName>
        <fullName evidence="4">TonB C-terminal domain-containing protein</fullName>
    </recommendedName>
</protein>
<feature type="signal peptide" evidence="1">
    <location>
        <begin position="1"/>
        <end position="18"/>
    </location>
</feature>
<evidence type="ECO:0000256" key="1">
    <source>
        <dbReference type="SAM" id="SignalP"/>
    </source>
</evidence>
<keyword evidence="1" id="KW-0732">Signal</keyword>
<gene>
    <name evidence="2" type="ORF">CP962_06855</name>
</gene>
<evidence type="ECO:0000313" key="3">
    <source>
        <dbReference type="Proteomes" id="UP000290588"/>
    </source>
</evidence>
<dbReference type="Proteomes" id="UP000290588">
    <property type="component" value="Unassembled WGS sequence"/>
</dbReference>
<name>A0AA94F8A5_9BACT</name>
<feature type="chain" id="PRO_5041737002" description="TonB C-terminal domain-containing protein" evidence="1">
    <location>
        <begin position="19"/>
        <end position="133"/>
    </location>
</feature>
<dbReference type="Pfam" id="PF13103">
    <property type="entry name" value="TonB_2"/>
    <property type="match status" value="1"/>
</dbReference>
<organism evidence="2 3">
    <name type="scientific">Arcobacter ellisii</name>
    <dbReference type="NCBI Taxonomy" id="913109"/>
    <lineage>
        <taxon>Bacteria</taxon>
        <taxon>Pseudomonadati</taxon>
        <taxon>Campylobacterota</taxon>
        <taxon>Epsilonproteobacteria</taxon>
        <taxon>Campylobacterales</taxon>
        <taxon>Arcobacteraceae</taxon>
        <taxon>Arcobacter</taxon>
    </lineage>
</organism>